<gene>
    <name evidence="4" type="ORF">HNP60_000418</name>
</gene>
<dbReference type="SUPFAM" id="SSF103515">
    <property type="entry name" value="Autotransporter"/>
    <property type="match status" value="1"/>
</dbReference>
<keyword evidence="5" id="KW-1185">Reference proteome</keyword>
<evidence type="ECO:0000256" key="1">
    <source>
        <dbReference type="SAM" id="MobiDB-lite"/>
    </source>
</evidence>
<feature type="region of interest" description="Disordered" evidence="1">
    <location>
        <begin position="272"/>
        <end position="296"/>
    </location>
</feature>
<dbReference type="PROSITE" id="PS51208">
    <property type="entry name" value="AUTOTRANSPORTER"/>
    <property type="match status" value="1"/>
</dbReference>
<evidence type="ECO:0000313" key="4">
    <source>
        <dbReference type="EMBL" id="MBB5984444.1"/>
    </source>
</evidence>
<feature type="signal peptide" evidence="2">
    <location>
        <begin position="1"/>
        <end position="20"/>
    </location>
</feature>
<dbReference type="InterPro" id="IPR036709">
    <property type="entry name" value="Autotransporte_beta_dom_sf"/>
</dbReference>
<comment type="caution">
    <text evidence="4">The sequence shown here is derived from an EMBL/GenBank/DDBJ whole genome shotgun (WGS) entry which is preliminary data.</text>
</comment>
<sequence>MRCYLLASTCCVALASAATAETTITTKQTAPVRTSTIKSGAPDDIKITSAGSLELTVAGPAITVDSANKVTNEGTIQIANTDDARGIVALAGTSGGIVNTGKIVLDESYSPTDSDNDGDIDGPFAVGKNRIGIHVGGAYTGDIANDFGGSIAIEGNDSFGIRLDGPLNGKLTHNGSTTVLGDRAVGIQAGAINGSVRLAGTVATVGLGAVGARFDGPIDGTLTIQGSITSTGYRYTTPPADTSKLDADDLLQGGSAVIVADNVAGGIILAVPPKDNSTTDNDEDKDGIEDSKEGSAAVRSYGAAPAMRIGSATKDIAIGAVPATGTGYGLIIDGTIAGSGLYKDVTGTGLSVGGLGGSVTIAGGIGVSGTVSASSVNTSATAIHLGAGASTPLIHVTGTVSASGSSAANTVAGGIVVDAGASLPTIRNAGSIKAATTGEDGTAVAIWDHSGTVGLVENAGTIAATGAKADSGRNVAIDLSANNSGATIRQTQVAAGITAPSITGNIHFGGGNDVLDVADGTVTGNTSFGTGADTLRLSGDAIYKGDVDFGTGGATMTLAGTAQFQGKADFRGDASTLGIATGSIFSGSLANAGALALTVNGGALDLTAPAAIGSLAVSDKGILAVTLSDAGNTTPILDVAGTASFAADSRLVLRVTDVENAEGNHLVLRAGTLTGASNITADTALVPWLYKASLSSTANALNVALARKSTSELGLNRSEAAAFDAIYAALGKDAKVEGTFLSIMNEETFGLQMQQMLPDHAGGIFSAVTQGSRLFAGMLQDPTGPFKDEGKWGYWINQVAWGVEKDRGDTSAFENSGWGIGGGGEIKTGLGSFGGSLAYLWSRNRGTETANQTNAKQFELAAYWRLKSGGLRATARGSMSFIDLDGSRAFEGMNGTEKVSLTANSDRGARLYSGSGSLSYDWVSTGGISFRPVVALDYYRLHEKAYTETGGGDAYNLAVRSRTSDELAVTGSAVVGLDMGGEDQWSGWSRFELEAGRREIVSGNLGKTVARFASGGEEFTLLPDDRESGWIGRLRGLAGNSAFQIGGELGAEQHQGNWALSLRASLRVGL</sequence>
<accession>A0ABR6NDZ0</accession>
<dbReference type="Gene3D" id="2.40.128.130">
    <property type="entry name" value="Autotransporter beta-domain"/>
    <property type="match status" value="1"/>
</dbReference>
<dbReference type="RefSeq" id="WP_184149588.1">
    <property type="nucleotide sequence ID" value="NZ_JACHKA010000001.1"/>
</dbReference>
<dbReference type="EMBL" id="JACHKA010000001">
    <property type="protein sequence ID" value="MBB5984444.1"/>
    <property type="molecule type" value="Genomic_DNA"/>
</dbReference>
<name>A0ABR6NDZ0_9SPHN</name>
<evidence type="ECO:0000313" key="5">
    <source>
        <dbReference type="Proteomes" id="UP001138540"/>
    </source>
</evidence>
<dbReference type="Proteomes" id="UP001138540">
    <property type="component" value="Unassembled WGS sequence"/>
</dbReference>
<feature type="chain" id="PRO_5046896171" description="Autotransporter domain-containing protein" evidence="2">
    <location>
        <begin position="21"/>
        <end position="1070"/>
    </location>
</feature>
<organism evidence="4 5">
    <name type="scientific">Sphingobium lignivorans</name>
    <dbReference type="NCBI Taxonomy" id="2735886"/>
    <lineage>
        <taxon>Bacteria</taxon>
        <taxon>Pseudomonadati</taxon>
        <taxon>Pseudomonadota</taxon>
        <taxon>Alphaproteobacteria</taxon>
        <taxon>Sphingomonadales</taxon>
        <taxon>Sphingomonadaceae</taxon>
        <taxon>Sphingobium</taxon>
    </lineage>
</organism>
<dbReference type="InterPro" id="IPR005546">
    <property type="entry name" value="Autotransporte_beta"/>
</dbReference>
<protein>
    <recommendedName>
        <fullName evidence="3">Autotransporter domain-containing protein</fullName>
    </recommendedName>
</protein>
<evidence type="ECO:0000256" key="2">
    <source>
        <dbReference type="SAM" id="SignalP"/>
    </source>
</evidence>
<reference evidence="4 5" key="1">
    <citation type="submission" date="2020-08" db="EMBL/GenBank/DDBJ databases">
        <title>Exploring microbial biodiversity for novel pathways involved in the catabolism of aromatic compounds derived from lignin.</title>
        <authorList>
            <person name="Elkins J."/>
        </authorList>
    </citation>
    <scope>NUCLEOTIDE SEQUENCE [LARGE SCALE GENOMIC DNA]</scope>
    <source>
        <strain evidence="4 5">B1D3A</strain>
    </source>
</reference>
<feature type="domain" description="Autotransporter" evidence="3">
    <location>
        <begin position="787"/>
        <end position="1070"/>
    </location>
</feature>
<evidence type="ECO:0000259" key="3">
    <source>
        <dbReference type="PROSITE" id="PS51208"/>
    </source>
</evidence>
<keyword evidence="2" id="KW-0732">Signal</keyword>
<proteinExistence type="predicted"/>
<dbReference type="Pfam" id="PF03797">
    <property type="entry name" value="Autotransporter"/>
    <property type="match status" value="1"/>
</dbReference>